<dbReference type="EMBL" id="NMTR01000001">
    <property type="protein sequence ID" value="PDX62447.1"/>
    <property type="molecule type" value="Genomic_DNA"/>
</dbReference>
<keyword evidence="2" id="KW-1185">Reference proteome</keyword>
<comment type="caution">
    <text evidence="1">The sequence shown here is derived from an EMBL/GenBank/DDBJ whole genome shotgun (WGS) entry which is preliminary data.</text>
</comment>
<organism evidence="1 2">
    <name type="scientific">Faecalibacterium langellae</name>
    <dbReference type="NCBI Taxonomy" id="3435293"/>
    <lineage>
        <taxon>Bacteria</taxon>
        <taxon>Bacillati</taxon>
        <taxon>Bacillota</taxon>
        <taxon>Clostridia</taxon>
        <taxon>Eubacteriales</taxon>
        <taxon>Oscillospiraceae</taxon>
        <taxon>Faecalibacterium</taxon>
    </lineage>
</organism>
<gene>
    <name evidence="1" type="ORF">CGS49_00055</name>
</gene>
<dbReference type="Proteomes" id="UP000220959">
    <property type="component" value="Unassembled WGS sequence"/>
</dbReference>
<evidence type="ECO:0000313" key="2">
    <source>
        <dbReference type="Proteomes" id="UP000220959"/>
    </source>
</evidence>
<protein>
    <submittedName>
        <fullName evidence="1">Uncharacterized protein</fullName>
    </submittedName>
</protein>
<accession>A0ACC9D448</accession>
<name>A0ACC9D448_9FIRM</name>
<evidence type="ECO:0000313" key="1">
    <source>
        <dbReference type="EMBL" id="PDX62447.1"/>
    </source>
</evidence>
<sequence>MIVVPYVTDSAFPETQNEYVCWIDIMGTKSKMEHSVNTCGIFMLKFHAAILEAIQKKKCAINVYPVMDGVYITSKSVNDLQTAMFHIFSELGNLFLSENDFHHQFLVKASIAYGPVIHGKDIDNSVNANLAADESYKNSLLIGLPMIQAITGEQKAPPFGVFIHESARTFHPDGENPLFFKWWKWFLHDPSTWNKDSTKRLAKKVQQYFDNCDKQSIVLEYSSDRIKAHKQAAKEYFMEIK</sequence>
<proteinExistence type="predicted"/>
<reference evidence="1 2" key="1">
    <citation type="journal article" date="2017" name="Front. Microbiol.">
        <title>New Insights into the Diversity of the Genus Faecalibacterium.</title>
        <authorList>
            <person name="Benevides L."/>
            <person name="Burman S."/>
            <person name="Martin R."/>
            <person name="Robert V."/>
            <person name="Thomas M."/>
            <person name="Miquel S."/>
            <person name="Chain F."/>
            <person name="Sokol H."/>
            <person name="Bermudez-Humaran L.G."/>
            <person name="Morrison M."/>
            <person name="Langella P."/>
            <person name="Azevedo V.A."/>
            <person name="Chatel J.M."/>
            <person name="Soares S."/>
        </authorList>
    </citation>
    <scope>NUCLEOTIDE SEQUENCE [LARGE SCALE GENOMIC DNA]</scope>
    <source>
        <strain evidence="2">CNCM I-4541</strain>
    </source>
</reference>